<dbReference type="PANTHER" id="PTHR24055">
    <property type="entry name" value="MITOGEN-ACTIVATED PROTEIN KINASE"/>
    <property type="match status" value="1"/>
</dbReference>
<evidence type="ECO:0000256" key="9">
    <source>
        <dbReference type="ARBA" id="ARBA00022703"/>
    </source>
</evidence>
<comment type="catalytic activity">
    <reaction evidence="15 19">
        <text>L-threonyl-[protein] + ATP = O-phospho-L-threonyl-[protein] + ADP + H(+)</text>
        <dbReference type="Rhea" id="RHEA:46608"/>
        <dbReference type="Rhea" id="RHEA-COMP:11060"/>
        <dbReference type="Rhea" id="RHEA-COMP:11605"/>
        <dbReference type="ChEBI" id="CHEBI:15378"/>
        <dbReference type="ChEBI" id="CHEBI:30013"/>
        <dbReference type="ChEBI" id="CHEBI:30616"/>
        <dbReference type="ChEBI" id="CHEBI:61977"/>
        <dbReference type="ChEBI" id="CHEBI:456216"/>
        <dbReference type="EC" id="2.7.11.24"/>
    </reaction>
</comment>
<evidence type="ECO:0000256" key="10">
    <source>
        <dbReference type="ARBA" id="ARBA00022741"/>
    </source>
</evidence>
<dbReference type="InterPro" id="IPR008271">
    <property type="entry name" value="Ser/Thr_kinase_AS"/>
</dbReference>
<dbReference type="EMBL" id="AJWK01003799">
    <property type="status" value="NOT_ANNOTATED_CDS"/>
    <property type="molecule type" value="Genomic_DNA"/>
</dbReference>
<dbReference type="EMBL" id="AJWK01003795">
    <property type="status" value="NOT_ANNOTATED_CDS"/>
    <property type="molecule type" value="Genomic_DNA"/>
</dbReference>
<comment type="subcellular location">
    <subcellularLocation>
        <location evidence="3">Cytoplasm</location>
        <location evidence="3">Cytoskeleton</location>
        <location evidence="3">Microtubule organizing center</location>
        <location evidence="3">Centrosome</location>
    </subcellularLocation>
    <subcellularLocation>
        <location evidence="2">Cytoplasm</location>
        <location evidence="2">Cytoskeleton</location>
        <location evidence="2">Spindle</location>
    </subcellularLocation>
</comment>
<dbReference type="GO" id="GO:0106310">
    <property type="term" value="F:protein serine kinase activity"/>
    <property type="evidence" value="ECO:0007669"/>
    <property type="project" value="RHEA"/>
</dbReference>
<dbReference type="InterPro" id="IPR050117">
    <property type="entry name" value="MAPK"/>
</dbReference>
<evidence type="ECO:0000313" key="21">
    <source>
        <dbReference type="EnsemblMetazoa" id="LLOJ010495-PA"/>
    </source>
</evidence>
<keyword evidence="12 17" id="KW-0067">ATP-binding</keyword>
<evidence type="ECO:0000256" key="1">
    <source>
        <dbReference type="ARBA" id="ARBA00001946"/>
    </source>
</evidence>
<evidence type="ECO:0000256" key="8">
    <source>
        <dbReference type="ARBA" id="ARBA00022679"/>
    </source>
</evidence>
<dbReference type="EMBL" id="AJWK01003790">
    <property type="status" value="NOT_ANNOTATED_CDS"/>
    <property type="molecule type" value="Genomic_DNA"/>
</dbReference>
<dbReference type="EMBL" id="AJWK01003796">
    <property type="status" value="NOT_ANNOTATED_CDS"/>
    <property type="molecule type" value="Genomic_DNA"/>
</dbReference>
<accession>A0A1B0GLP7</accession>
<comment type="similarity">
    <text evidence="4">Belongs to the protein kinase superfamily. CMGC Ser/Thr protein kinase family. MAP kinase subfamily.</text>
</comment>
<sequence>MAEAGNNNAQNPNAEVIRGQTFEVGPRYTELSYIGEGAYGMVVSATDTVTNTKVAIKKISPFEHQTYCQRTLREIKILTRFKHENIIDIRDILRVDSIEQMRDVYIVQCLMETDLYKLLKTQRLTNDHICYFLYQILRGLKYIHSANVLHRDLKPSNILLNTTCDLKRLTNDHICYFLYQILRGLKYIHSANVLHRDLKPSNILLNTTCDLKRYSVEEALSHPYLEQYYEPDDEPISDEPFSIAMELDDLPKETLKQLIYEEMLLFKERFPDPVVT</sequence>
<feature type="domain" description="Protein kinase" evidence="20">
    <location>
        <begin position="28"/>
        <end position="276"/>
    </location>
</feature>
<dbReference type="GO" id="GO:0004707">
    <property type="term" value="F:MAP kinase activity"/>
    <property type="evidence" value="ECO:0007669"/>
    <property type="project" value="UniProtKB-EC"/>
</dbReference>
<evidence type="ECO:0000256" key="6">
    <source>
        <dbReference type="ARBA" id="ARBA00022527"/>
    </source>
</evidence>
<dbReference type="Gene3D" id="1.10.510.10">
    <property type="entry name" value="Transferase(Phosphotransferase) domain 1"/>
    <property type="match status" value="3"/>
</dbReference>
<evidence type="ECO:0000256" key="4">
    <source>
        <dbReference type="ARBA" id="ARBA00008832"/>
    </source>
</evidence>
<keyword evidence="7" id="KW-0597">Phosphoprotein</keyword>
<dbReference type="EMBL" id="AJWK01003793">
    <property type="status" value="NOT_ANNOTATED_CDS"/>
    <property type="molecule type" value="Genomic_DNA"/>
</dbReference>
<comment type="similarity">
    <text evidence="19">Belongs to the protein kinase superfamily. Ser/Thr protein kinase family. MAP kinase subfamily.</text>
</comment>
<reference evidence="21" key="1">
    <citation type="submission" date="2020-05" db="UniProtKB">
        <authorList>
            <consortium name="EnsemblMetazoa"/>
        </authorList>
    </citation>
    <scope>IDENTIFICATION</scope>
    <source>
        <strain evidence="21">Jacobina</strain>
    </source>
</reference>
<dbReference type="InterPro" id="IPR008349">
    <property type="entry name" value="MAPK_ERK1/2"/>
</dbReference>
<keyword evidence="13" id="KW-0206">Cytoskeleton</keyword>
<dbReference type="PRINTS" id="PR01770">
    <property type="entry name" value="ERK1ERK2MAPK"/>
</dbReference>
<evidence type="ECO:0000256" key="12">
    <source>
        <dbReference type="ARBA" id="ARBA00022840"/>
    </source>
</evidence>
<keyword evidence="19" id="KW-0460">Magnesium</keyword>
<dbReference type="EMBL" id="AJWK01003792">
    <property type="status" value="NOT_ANNOTATED_CDS"/>
    <property type="molecule type" value="Genomic_DNA"/>
</dbReference>
<dbReference type="SMART" id="SM00220">
    <property type="entry name" value="S_TKc"/>
    <property type="match status" value="1"/>
</dbReference>
<keyword evidence="22" id="KW-1185">Reference proteome</keyword>
<evidence type="ECO:0000256" key="15">
    <source>
        <dbReference type="ARBA" id="ARBA00047592"/>
    </source>
</evidence>
<dbReference type="VEuPathDB" id="VectorBase:LLONM1_006003"/>
<protein>
    <recommendedName>
        <fullName evidence="19">Mitogen-activated protein kinase</fullName>
        <ecNumber evidence="19">2.7.11.24</ecNumber>
    </recommendedName>
</protein>
<evidence type="ECO:0000256" key="7">
    <source>
        <dbReference type="ARBA" id="ARBA00022553"/>
    </source>
</evidence>
<organism evidence="21 22">
    <name type="scientific">Lutzomyia longipalpis</name>
    <name type="common">Sand fly</name>
    <dbReference type="NCBI Taxonomy" id="7200"/>
    <lineage>
        <taxon>Eukaryota</taxon>
        <taxon>Metazoa</taxon>
        <taxon>Ecdysozoa</taxon>
        <taxon>Arthropoda</taxon>
        <taxon>Hexapoda</taxon>
        <taxon>Insecta</taxon>
        <taxon>Pterygota</taxon>
        <taxon>Neoptera</taxon>
        <taxon>Endopterygota</taxon>
        <taxon>Diptera</taxon>
        <taxon>Nematocera</taxon>
        <taxon>Psychodoidea</taxon>
        <taxon>Psychodidae</taxon>
        <taxon>Lutzomyia</taxon>
        <taxon>Lutzomyia</taxon>
    </lineage>
</organism>
<keyword evidence="11 19" id="KW-0418">Kinase</keyword>
<dbReference type="PROSITE" id="PS01351">
    <property type="entry name" value="MAPK"/>
    <property type="match status" value="1"/>
</dbReference>
<dbReference type="FunFam" id="3.30.200.20:FF:000373">
    <property type="entry name" value="Mitogen-activated protein kinase 1"/>
    <property type="match status" value="1"/>
</dbReference>
<evidence type="ECO:0000256" key="3">
    <source>
        <dbReference type="ARBA" id="ARBA00004300"/>
    </source>
</evidence>
<evidence type="ECO:0000256" key="17">
    <source>
        <dbReference type="PROSITE-ProRule" id="PRU10141"/>
    </source>
</evidence>
<evidence type="ECO:0000256" key="5">
    <source>
        <dbReference type="ARBA" id="ARBA00022490"/>
    </source>
</evidence>
<dbReference type="Pfam" id="PF00069">
    <property type="entry name" value="Pkinase"/>
    <property type="match status" value="2"/>
</dbReference>
<keyword evidence="10 17" id="KW-0547">Nucleotide-binding</keyword>
<evidence type="ECO:0000313" key="22">
    <source>
        <dbReference type="Proteomes" id="UP000092461"/>
    </source>
</evidence>
<comment type="catalytic activity">
    <reaction evidence="16">
        <text>L-seryl-[protein] + ATP = O-phospho-L-seryl-[protein] + ADP + H(+)</text>
        <dbReference type="Rhea" id="RHEA:17989"/>
        <dbReference type="Rhea" id="RHEA-COMP:9863"/>
        <dbReference type="Rhea" id="RHEA-COMP:11604"/>
        <dbReference type="ChEBI" id="CHEBI:15378"/>
        <dbReference type="ChEBI" id="CHEBI:29999"/>
        <dbReference type="ChEBI" id="CHEBI:30616"/>
        <dbReference type="ChEBI" id="CHEBI:83421"/>
        <dbReference type="ChEBI" id="CHEBI:456216"/>
        <dbReference type="EC" id="2.7.11.24"/>
    </reaction>
</comment>
<dbReference type="EMBL" id="AJWK01003798">
    <property type="status" value="NOT_ANNOTATED_CDS"/>
    <property type="molecule type" value="Genomic_DNA"/>
</dbReference>
<comment type="activity regulation">
    <text evidence="19">Activated by threonine and tyrosine phosphorylation.</text>
</comment>
<keyword evidence="5" id="KW-0963">Cytoplasm</keyword>
<keyword evidence="6 18" id="KW-0723">Serine/threonine-protein kinase</keyword>
<dbReference type="AlphaFoldDB" id="A0A1B0GLP7"/>
<evidence type="ECO:0000256" key="18">
    <source>
        <dbReference type="RuleBase" id="RU000304"/>
    </source>
</evidence>
<dbReference type="GO" id="GO:0005813">
    <property type="term" value="C:centrosome"/>
    <property type="evidence" value="ECO:0007669"/>
    <property type="project" value="UniProtKB-SubCell"/>
</dbReference>
<evidence type="ECO:0000256" key="14">
    <source>
        <dbReference type="ARBA" id="ARBA00023306"/>
    </source>
</evidence>
<dbReference type="FunFam" id="1.10.510.10:FF:000624">
    <property type="entry name" value="Mitogen-activated protein kinase"/>
    <property type="match status" value="2"/>
</dbReference>
<dbReference type="PROSITE" id="PS50011">
    <property type="entry name" value="PROTEIN_KINASE_DOM"/>
    <property type="match status" value="1"/>
</dbReference>
<dbReference type="PROSITE" id="PS00107">
    <property type="entry name" value="PROTEIN_KINASE_ATP"/>
    <property type="match status" value="1"/>
</dbReference>
<evidence type="ECO:0000259" key="20">
    <source>
        <dbReference type="PROSITE" id="PS50011"/>
    </source>
</evidence>
<evidence type="ECO:0000256" key="11">
    <source>
        <dbReference type="ARBA" id="ARBA00022777"/>
    </source>
</evidence>
<evidence type="ECO:0000256" key="19">
    <source>
        <dbReference type="RuleBase" id="RU361165"/>
    </source>
</evidence>
<dbReference type="InterPro" id="IPR003527">
    <property type="entry name" value="MAP_kinase_CS"/>
</dbReference>
<keyword evidence="9" id="KW-0053">Apoptosis</keyword>
<dbReference type="InterPro" id="IPR011009">
    <property type="entry name" value="Kinase-like_dom_sf"/>
</dbReference>
<evidence type="ECO:0000256" key="13">
    <source>
        <dbReference type="ARBA" id="ARBA00023212"/>
    </source>
</evidence>
<dbReference type="PROSITE" id="PS00108">
    <property type="entry name" value="PROTEIN_KINASE_ST"/>
    <property type="match status" value="2"/>
</dbReference>
<dbReference type="VEuPathDB" id="VectorBase:LLOJ010495"/>
<dbReference type="GO" id="GO:0005819">
    <property type="term" value="C:spindle"/>
    <property type="evidence" value="ECO:0007669"/>
    <property type="project" value="UniProtKB-SubCell"/>
</dbReference>
<dbReference type="EMBL" id="AJWK01003794">
    <property type="status" value="NOT_ANNOTATED_CDS"/>
    <property type="molecule type" value="Genomic_DNA"/>
</dbReference>
<keyword evidence="14" id="KW-0131">Cell cycle</keyword>
<dbReference type="Proteomes" id="UP000092461">
    <property type="component" value="Unassembled WGS sequence"/>
</dbReference>
<dbReference type="EC" id="2.7.11.24" evidence="19"/>
<dbReference type="EMBL" id="AJWK01003791">
    <property type="status" value="NOT_ANNOTATED_CDS"/>
    <property type="molecule type" value="Genomic_DNA"/>
</dbReference>
<feature type="binding site" evidence="17">
    <location>
        <position position="58"/>
    </location>
    <ligand>
        <name>ATP</name>
        <dbReference type="ChEBI" id="CHEBI:30616"/>
    </ligand>
</feature>
<proteinExistence type="inferred from homology"/>
<evidence type="ECO:0000256" key="2">
    <source>
        <dbReference type="ARBA" id="ARBA00004186"/>
    </source>
</evidence>
<dbReference type="GO" id="GO:0005524">
    <property type="term" value="F:ATP binding"/>
    <property type="evidence" value="ECO:0007669"/>
    <property type="project" value="UniProtKB-UniRule"/>
</dbReference>
<dbReference type="GO" id="GO:0006915">
    <property type="term" value="P:apoptotic process"/>
    <property type="evidence" value="ECO:0007669"/>
    <property type="project" value="UniProtKB-KW"/>
</dbReference>
<evidence type="ECO:0000256" key="16">
    <source>
        <dbReference type="ARBA" id="ARBA00048312"/>
    </source>
</evidence>
<dbReference type="SUPFAM" id="SSF56112">
    <property type="entry name" value="Protein kinase-like (PK-like)"/>
    <property type="match status" value="2"/>
</dbReference>
<keyword evidence="8 19" id="KW-0808">Transferase</keyword>
<dbReference type="InterPro" id="IPR000719">
    <property type="entry name" value="Prot_kinase_dom"/>
</dbReference>
<dbReference type="Gene3D" id="3.30.200.20">
    <property type="entry name" value="Phosphorylase Kinase, domain 1"/>
    <property type="match status" value="1"/>
</dbReference>
<dbReference type="EMBL" id="AJWK01003797">
    <property type="status" value="NOT_ANNOTATED_CDS"/>
    <property type="molecule type" value="Genomic_DNA"/>
</dbReference>
<comment type="cofactor">
    <cofactor evidence="1 19">
        <name>Mg(2+)</name>
        <dbReference type="ChEBI" id="CHEBI:18420"/>
    </cofactor>
</comment>
<dbReference type="EnsemblMetazoa" id="LLOJ010495-RA">
    <property type="protein sequence ID" value="LLOJ010495-PA"/>
    <property type="gene ID" value="LLOJ010495"/>
</dbReference>
<name>A0A1B0GLP7_LUTLO</name>
<dbReference type="InterPro" id="IPR017441">
    <property type="entry name" value="Protein_kinase_ATP_BS"/>
</dbReference>